<protein>
    <submittedName>
        <fullName evidence="1">Uncharacterized protein</fullName>
    </submittedName>
</protein>
<dbReference type="STRING" id="679200.HMPREF9333_01636"/>
<dbReference type="eggNOG" id="COG4961">
    <property type="taxonomic scope" value="Bacteria"/>
</dbReference>
<evidence type="ECO:0000313" key="1">
    <source>
        <dbReference type="EMBL" id="EHI55221.1"/>
    </source>
</evidence>
<sequence length="243" mass="27041">MQALCEAVNEDAAKYAYAVYIAENKGILKDEPEIIRSAQDEQADNSGDFKSLLSSSALGEYTKSKAAAQIKDSHIQNISWTGTECMAENGIITIRITYNYKLPFALFGLGDIKQQVLSSRRAWIGSEGDSEYTEGETDKEDDETVYVGKTSTRYHRDRRCHYLYNDIKAVPKTVISDHRNTSGGKYSPCARCGAAVSDTVYIMPSGNSYHSTRNCSAINAYVRAVKKSEVEYLGECSYCGRRH</sequence>
<reference evidence="1 2" key="1">
    <citation type="submission" date="2011-08" db="EMBL/GenBank/DDBJ databases">
        <title>The Genome Sequence of Johnsonella ignava ATCC 51276.</title>
        <authorList>
            <consortium name="The Broad Institute Genome Sequencing Platform"/>
            <person name="Earl A."/>
            <person name="Ward D."/>
            <person name="Feldgarden M."/>
            <person name="Gevers D."/>
            <person name="Izard J."/>
            <person name="Blanton J.M."/>
            <person name="Baranova O.V."/>
            <person name="Dewhirst F.E."/>
            <person name="Young S.K."/>
            <person name="Zeng Q."/>
            <person name="Gargeya S."/>
            <person name="Fitzgerald M."/>
            <person name="Haas B."/>
            <person name="Abouelleil A."/>
            <person name="Alvarado L."/>
            <person name="Arachchi H.M."/>
            <person name="Berlin A."/>
            <person name="Brown A."/>
            <person name="Chapman S.B."/>
            <person name="Chen Z."/>
            <person name="Dunbar C."/>
            <person name="Freedman E."/>
            <person name="Gearin G."/>
            <person name="Gellesch M."/>
            <person name="Goldberg J."/>
            <person name="Griggs A."/>
            <person name="Gujja S."/>
            <person name="Heiman D."/>
            <person name="Howarth C."/>
            <person name="Larson L."/>
            <person name="Lui A."/>
            <person name="MacDonald P.J.P."/>
            <person name="Montmayeur A."/>
            <person name="Murphy C."/>
            <person name="Neiman D."/>
            <person name="Pearson M."/>
            <person name="Priest M."/>
            <person name="Roberts A."/>
            <person name="Saif S."/>
            <person name="Shea T."/>
            <person name="Shenoy N."/>
            <person name="Sisk P."/>
            <person name="Stolte C."/>
            <person name="Sykes S."/>
            <person name="Wortman J."/>
            <person name="Nusbaum C."/>
            <person name="Birren B."/>
        </authorList>
    </citation>
    <scope>NUCLEOTIDE SEQUENCE [LARGE SCALE GENOMIC DNA]</scope>
    <source>
        <strain evidence="1 2">ATCC 51276</strain>
    </source>
</reference>
<dbReference type="Proteomes" id="UP000003011">
    <property type="component" value="Unassembled WGS sequence"/>
</dbReference>
<keyword evidence="2" id="KW-1185">Reference proteome</keyword>
<proteinExistence type="predicted"/>
<dbReference type="AlphaFoldDB" id="G5GJ96"/>
<evidence type="ECO:0000313" key="2">
    <source>
        <dbReference type="Proteomes" id="UP000003011"/>
    </source>
</evidence>
<dbReference type="HOGENOM" id="CLU_066828_0_0_9"/>
<name>G5GJ96_9FIRM</name>
<accession>G5GJ96</accession>
<organism evidence="1 2">
    <name type="scientific">Johnsonella ignava ATCC 51276</name>
    <dbReference type="NCBI Taxonomy" id="679200"/>
    <lineage>
        <taxon>Bacteria</taxon>
        <taxon>Bacillati</taxon>
        <taxon>Bacillota</taxon>
        <taxon>Clostridia</taxon>
        <taxon>Lachnospirales</taxon>
        <taxon>Lachnospiraceae</taxon>
        <taxon>Johnsonella</taxon>
    </lineage>
</organism>
<comment type="caution">
    <text evidence="1">The sequence shown here is derived from an EMBL/GenBank/DDBJ whole genome shotgun (WGS) entry which is preliminary data.</text>
</comment>
<gene>
    <name evidence="1" type="ORF">HMPREF9333_01636</name>
</gene>
<dbReference type="EMBL" id="ACZL01000026">
    <property type="protein sequence ID" value="EHI55221.1"/>
    <property type="molecule type" value="Genomic_DNA"/>
</dbReference>